<reference evidence="2 3" key="1">
    <citation type="submission" date="2018-09" db="EMBL/GenBank/DDBJ databases">
        <title>Nocardia yunnanensis sp. nov., an actinomycete isolated from a soil sample.</title>
        <authorList>
            <person name="Zhang J."/>
        </authorList>
    </citation>
    <scope>NUCLEOTIDE SEQUENCE [LARGE SCALE GENOMIC DNA]</scope>
    <source>
        <strain evidence="2 3">CFHS0054</strain>
    </source>
</reference>
<dbReference type="KEGG" id="nyu:D7D52_21125"/>
<evidence type="ECO:0000259" key="1">
    <source>
        <dbReference type="PROSITE" id="PS51746"/>
    </source>
</evidence>
<dbReference type="AlphaFoldDB" id="A0A386ZEU4"/>
<dbReference type="Gene3D" id="3.60.40.10">
    <property type="entry name" value="PPM-type phosphatase domain"/>
    <property type="match status" value="1"/>
</dbReference>
<dbReference type="Pfam" id="PF13248">
    <property type="entry name" value="Zn_ribbon_3"/>
    <property type="match status" value="1"/>
</dbReference>
<dbReference type="PANTHER" id="PTHR47992">
    <property type="entry name" value="PROTEIN PHOSPHATASE"/>
    <property type="match status" value="1"/>
</dbReference>
<dbReference type="SUPFAM" id="SSF81606">
    <property type="entry name" value="PP2C-like"/>
    <property type="match status" value="1"/>
</dbReference>
<feature type="domain" description="PPM-type phosphatase" evidence="1">
    <location>
        <begin position="106"/>
        <end position="356"/>
    </location>
</feature>
<accession>A0A386ZEU4</accession>
<organism evidence="2 3">
    <name type="scientific">Nocardia yunnanensis</name>
    <dbReference type="NCBI Taxonomy" id="2382165"/>
    <lineage>
        <taxon>Bacteria</taxon>
        <taxon>Bacillati</taxon>
        <taxon>Actinomycetota</taxon>
        <taxon>Actinomycetes</taxon>
        <taxon>Mycobacteriales</taxon>
        <taxon>Nocardiaceae</taxon>
        <taxon>Nocardia</taxon>
    </lineage>
</organism>
<dbReference type="Pfam" id="PF13672">
    <property type="entry name" value="PP2C_2"/>
    <property type="match status" value="1"/>
</dbReference>
<dbReference type="RefSeq" id="WP_120738926.1">
    <property type="nucleotide sequence ID" value="NZ_CP032568.1"/>
</dbReference>
<dbReference type="PROSITE" id="PS51746">
    <property type="entry name" value="PPM_2"/>
    <property type="match status" value="1"/>
</dbReference>
<dbReference type="EMBL" id="CP032568">
    <property type="protein sequence ID" value="AYF75927.1"/>
    <property type="molecule type" value="Genomic_DNA"/>
</dbReference>
<dbReference type="InterPro" id="IPR015655">
    <property type="entry name" value="PP2C"/>
</dbReference>
<dbReference type="GO" id="GO:0004722">
    <property type="term" value="F:protein serine/threonine phosphatase activity"/>
    <property type="evidence" value="ECO:0007669"/>
    <property type="project" value="InterPro"/>
</dbReference>
<proteinExistence type="predicted"/>
<sequence length="366" mass="37296">MTARCPHCGTFVADTDRFCEECGTKLGVRQIALPPKEFRPGSGSTVPVAEAARNARLDPAGGATFESSPAPDCTGCGGRAFDPDGYCSTCGELGPERDRFEADLGSACLVTDRGLLHARNEDAVAAAILDGGPGRPAAAVITVCDGVSTSEDPQAASGAAVRAGLDACVAALTQDRGPEDCVRAGLAAAAAAVQAVGSPEGKSPSCTYVSALVQFDDAGGATITVANVGDSRAYWLRGDAESEQLTVDDSLAQAMVDNGLLDAETAMDGPHAHVLTRWLGADSEGQWSPNCVRSLRTDAPGVLLLCTDGLWNYLPDAAALSRFTGSLPALPAARALVEHALAAGGKDNITVALVPVPSRTSSGDTL</sequence>
<dbReference type="CDD" id="cd00143">
    <property type="entry name" value="PP2Cc"/>
    <property type="match status" value="1"/>
</dbReference>
<dbReference type="InterPro" id="IPR001932">
    <property type="entry name" value="PPM-type_phosphatase-like_dom"/>
</dbReference>
<gene>
    <name evidence="2" type="ORF">D7D52_21125</name>
</gene>
<dbReference type="Proteomes" id="UP000267164">
    <property type="component" value="Chromosome"/>
</dbReference>
<keyword evidence="3" id="KW-1185">Reference proteome</keyword>
<dbReference type="SMART" id="SM00332">
    <property type="entry name" value="PP2Cc"/>
    <property type="match status" value="1"/>
</dbReference>
<evidence type="ECO:0000313" key="2">
    <source>
        <dbReference type="EMBL" id="AYF75927.1"/>
    </source>
</evidence>
<name>A0A386ZEU4_9NOCA</name>
<dbReference type="InterPro" id="IPR059113">
    <property type="entry name" value="Znf_ribbon"/>
</dbReference>
<evidence type="ECO:0000313" key="3">
    <source>
        <dbReference type="Proteomes" id="UP000267164"/>
    </source>
</evidence>
<dbReference type="InterPro" id="IPR036457">
    <property type="entry name" value="PPM-type-like_dom_sf"/>
</dbReference>
<dbReference type="SMART" id="SM00331">
    <property type="entry name" value="PP2C_SIG"/>
    <property type="match status" value="1"/>
</dbReference>
<dbReference type="OrthoDB" id="9801841at2"/>
<protein>
    <submittedName>
        <fullName evidence="2">Zinc-ribbon domain-containing protein</fullName>
    </submittedName>
</protein>